<name>A0ABW2BKN0_9HYPH</name>
<gene>
    <name evidence="6" type="ORF">ACFQE0_13610</name>
</gene>
<sequence length="349" mass="36528">MIDFDGADGVDLRSDTLTRPTPAMYGRMVSAKLGDDGLDHDPTAYELEEAAATILRKESALFVPSCTMANLLAILVQVQRSEQILLEASAHMITTERGAATLTGAFFLGLPGDDGALDLDRLDDALRPAASPLRTALVAVETTHNAAGGLVPSLSHMAAVASMAQKAGIPVHCDGARLFNAAIHLGVAPAVVAEPLDTISICLSKGLSAPVGAVLVGSARVIDSARRLRKMIGGTQRQVGIMAAAGLEALTTMVPRLAEDHARARELADGITALGSPLTAQTPQTNIVQVDVSRTGRDAESWVADLDAAGLRVRPLGTSRLRLVTHRHVEPADIPRALIAFQRCLDGVA</sequence>
<dbReference type="EMBL" id="JBHSWN010000001">
    <property type="protein sequence ID" value="MFC6790546.1"/>
    <property type="molecule type" value="Genomic_DNA"/>
</dbReference>
<dbReference type="PANTHER" id="PTHR48097:SF9">
    <property type="entry name" value="L-THREONINE ALDOLASE"/>
    <property type="match status" value="1"/>
</dbReference>
<keyword evidence="4" id="KW-0663">Pyridoxal phosphate</keyword>
<dbReference type="InterPro" id="IPR023603">
    <property type="entry name" value="Low_specificity_L-TA-like"/>
</dbReference>
<evidence type="ECO:0000259" key="5">
    <source>
        <dbReference type="Pfam" id="PF01212"/>
    </source>
</evidence>
<dbReference type="InterPro" id="IPR015421">
    <property type="entry name" value="PyrdxlP-dep_Trfase_major"/>
</dbReference>
<evidence type="ECO:0000256" key="1">
    <source>
        <dbReference type="ARBA" id="ARBA00001933"/>
    </source>
</evidence>
<dbReference type="PIRSF" id="PIRSF017617">
    <property type="entry name" value="Thr_aldolase"/>
    <property type="match status" value="1"/>
</dbReference>
<evidence type="ECO:0000313" key="7">
    <source>
        <dbReference type="Proteomes" id="UP001596292"/>
    </source>
</evidence>
<proteinExistence type="inferred from homology"/>
<comment type="caution">
    <text evidence="6">The sequence shown here is derived from an EMBL/GenBank/DDBJ whole genome shotgun (WGS) entry which is preliminary data.</text>
</comment>
<dbReference type="InterPro" id="IPR001597">
    <property type="entry name" value="ArAA_b-elim_lyase/Thr_aldolase"/>
</dbReference>
<reference evidence="7" key="1">
    <citation type="journal article" date="2019" name="Int. J. Syst. Evol. Microbiol.">
        <title>The Global Catalogue of Microorganisms (GCM) 10K type strain sequencing project: providing services to taxonomists for standard genome sequencing and annotation.</title>
        <authorList>
            <consortium name="The Broad Institute Genomics Platform"/>
            <consortium name="The Broad Institute Genome Sequencing Center for Infectious Disease"/>
            <person name="Wu L."/>
            <person name="Ma J."/>
        </authorList>
    </citation>
    <scope>NUCLEOTIDE SEQUENCE [LARGE SCALE GENOMIC DNA]</scope>
    <source>
        <strain evidence="7">CCUG 48316</strain>
    </source>
</reference>
<evidence type="ECO:0000256" key="4">
    <source>
        <dbReference type="ARBA" id="ARBA00022898"/>
    </source>
</evidence>
<comment type="cofactor">
    <cofactor evidence="1">
        <name>pyridoxal 5'-phosphate</name>
        <dbReference type="ChEBI" id="CHEBI:597326"/>
    </cofactor>
</comment>
<dbReference type="Proteomes" id="UP001596292">
    <property type="component" value="Unassembled WGS sequence"/>
</dbReference>
<dbReference type="NCBIfam" id="NF041359">
    <property type="entry name" value="GntG_guanitoxin"/>
    <property type="match status" value="1"/>
</dbReference>
<dbReference type="Gene3D" id="3.40.640.10">
    <property type="entry name" value="Type I PLP-dependent aspartate aminotransferase-like (Major domain)"/>
    <property type="match status" value="1"/>
</dbReference>
<protein>
    <submittedName>
        <fullName evidence="6">GntG family PLP-dependent aldolase</fullName>
    </submittedName>
</protein>
<feature type="domain" description="Aromatic amino acid beta-eliminating lyase/threonine aldolase" evidence="5">
    <location>
        <begin position="11"/>
        <end position="292"/>
    </location>
</feature>
<evidence type="ECO:0000313" key="6">
    <source>
        <dbReference type="EMBL" id="MFC6790546.1"/>
    </source>
</evidence>
<dbReference type="InterPro" id="IPR015424">
    <property type="entry name" value="PyrdxlP-dep_Trfase"/>
</dbReference>
<evidence type="ECO:0000256" key="2">
    <source>
        <dbReference type="ARBA" id="ARBA00006966"/>
    </source>
</evidence>
<comment type="subunit">
    <text evidence="3">Homotetramer.</text>
</comment>
<dbReference type="SUPFAM" id="SSF53383">
    <property type="entry name" value="PLP-dependent transferases"/>
    <property type="match status" value="1"/>
</dbReference>
<keyword evidence="7" id="KW-1185">Reference proteome</keyword>
<dbReference type="Gene3D" id="3.90.1150.10">
    <property type="entry name" value="Aspartate Aminotransferase, domain 1"/>
    <property type="match status" value="1"/>
</dbReference>
<evidence type="ECO:0000256" key="3">
    <source>
        <dbReference type="ARBA" id="ARBA00011881"/>
    </source>
</evidence>
<dbReference type="Pfam" id="PF01212">
    <property type="entry name" value="Beta_elim_lyase"/>
    <property type="match status" value="1"/>
</dbReference>
<dbReference type="RefSeq" id="WP_378970439.1">
    <property type="nucleotide sequence ID" value="NZ_JBHSWN010000001.1"/>
</dbReference>
<organism evidence="6 7">
    <name type="scientific">Methylobacterium komagatae</name>
    <dbReference type="NCBI Taxonomy" id="374425"/>
    <lineage>
        <taxon>Bacteria</taxon>
        <taxon>Pseudomonadati</taxon>
        <taxon>Pseudomonadota</taxon>
        <taxon>Alphaproteobacteria</taxon>
        <taxon>Hyphomicrobiales</taxon>
        <taxon>Methylobacteriaceae</taxon>
        <taxon>Methylobacterium</taxon>
    </lineage>
</organism>
<comment type="similarity">
    <text evidence="2">Belongs to the threonine aldolase family.</text>
</comment>
<accession>A0ABW2BKN0</accession>
<dbReference type="PANTHER" id="PTHR48097">
    <property type="entry name" value="L-THREONINE ALDOLASE-RELATED"/>
    <property type="match status" value="1"/>
</dbReference>
<dbReference type="InterPro" id="IPR015422">
    <property type="entry name" value="PyrdxlP-dep_Trfase_small"/>
</dbReference>